<dbReference type="InterPro" id="IPR004245">
    <property type="entry name" value="DUF229"/>
</dbReference>
<reference evidence="2 3" key="2">
    <citation type="journal article" date="2019" name="G3 (Bethesda)">
        <title>Hybrid Assembly of the Genome of the Entomopathogenic Nematode Steinernema carpocapsae Identifies the X-Chromosome.</title>
        <authorList>
            <person name="Serra L."/>
            <person name="Macchietto M."/>
            <person name="Macias-Munoz A."/>
            <person name="McGill C.J."/>
            <person name="Rodriguez I.M."/>
            <person name="Rodriguez B."/>
            <person name="Murad R."/>
            <person name="Mortazavi A."/>
        </authorList>
    </citation>
    <scope>NUCLEOTIDE SEQUENCE [LARGE SCALE GENOMIC DNA]</scope>
    <source>
        <strain evidence="2 3">ALL</strain>
    </source>
</reference>
<sequence>MVGDLRDGSPLAPLLILGIIVTLSFDESVLSRVALLSTLEYKTAAPTRSGVNLSACVLPDLDPWDPASLRLVNPGVDPLKNCKPTVVPITSLEEGELRLNESLIPKSEQGTNYACIYRCLLPKNDWKMTMTKWTRIEDEKRPKCDVVEVSCGSNPKQWSYRYLHHQIYVERVRSEKTTAMTHESSTETPPVTTLDSSTTSNPENGGNSEIPKLRQKRSLFGTTEQQEGIENPDVLLLVVDSVSSSSMVRALQSTIHLLREEFDAVVFRHLNKVGLNSRPNGFAFLAGKQIYNIKKNPYSNTIHADLSHKEWCKEALDNQSFVSFAFRNAGYKTMMAEDWAHGVFNWPNCTGFTGKPVDHYMRPYQIRLRGSANQGGDHAMNEIVFRKSCREPHNSILDYTGQFLKAYEDRPKFAFSWMTDIAHDKMSQLYHVDKHFYRFFYDNREKLRNSFIIVMGDHGMRFGRYRNSKFGVIEDNNPALVMAIPKKLRKAELTQILKENSKSMITHYDVFATLNDIASVLSESRFTDFSPLDLNERLEGVFHGSSLLRPLPQPRHCGNLRVPFEFCTCEVKYRSFPPTHEFFKAAEKFLIDGLNAEIEAANASELCVPLTLKPHLSLLEEVTSAENLFQITVIAKPSLGKFSSLISVSRKEDGSLEIEKINDEFSRLNSYKGHSDCTSSARIRPICFCKNQVNKKVGNKETKT</sequence>
<accession>A0A4U5LWQ2</accession>
<dbReference type="PANTHER" id="PTHR10974">
    <property type="entry name" value="FI08016P-RELATED"/>
    <property type="match status" value="1"/>
</dbReference>
<feature type="compositionally biased region" description="Polar residues" evidence="1">
    <location>
        <begin position="177"/>
        <end position="207"/>
    </location>
</feature>
<proteinExistence type="predicted"/>
<evidence type="ECO:0000313" key="3">
    <source>
        <dbReference type="Proteomes" id="UP000298663"/>
    </source>
</evidence>
<dbReference type="Gene3D" id="3.40.720.10">
    <property type="entry name" value="Alkaline Phosphatase, subunit A"/>
    <property type="match status" value="1"/>
</dbReference>
<protein>
    <submittedName>
        <fullName evidence="2">Uncharacterized protein</fullName>
    </submittedName>
</protein>
<feature type="region of interest" description="Disordered" evidence="1">
    <location>
        <begin position="176"/>
        <end position="216"/>
    </location>
</feature>
<evidence type="ECO:0000313" key="2">
    <source>
        <dbReference type="EMBL" id="TKR60617.1"/>
    </source>
</evidence>
<name>A0A4U5LWQ2_STECR</name>
<dbReference type="CDD" id="cd16021">
    <property type="entry name" value="ALP_like"/>
    <property type="match status" value="1"/>
</dbReference>
<dbReference type="STRING" id="34508.A0A4U5LWQ2"/>
<organism evidence="2 3">
    <name type="scientific">Steinernema carpocapsae</name>
    <name type="common">Entomopathogenic nematode</name>
    <dbReference type="NCBI Taxonomy" id="34508"/>
    <lineage>
        <taxon>Eukaryota</taxon>
        <taxon>Metazoa</taxon>
        <taxon>Ecdysozoa</taxon>
        <taxon>Nematoda</taxon>
        <taxon>Chromadorea</taxon>
        <taxon>Rhabditida</taxon>
        <taxon>Tylenchina</taxon>
        <taxon>Panagrolaimomorpha</taxon>
        <taxon>Strongyloidoidea</taxon>
        <taxon>Steinernematidae</taxon>
        <taxon>Steinernema</taxon>
    </lineage>
</organism>
<dbReference type="Proteomes" id="UP000298663">
    <property type="component" value="Unassembled WGS sequence"/>
</dbReference>
<dbReference type="EMBL" id="AZBU02000011">
    <property type="protein sequence ID" value="TKR60617.1"/>
    <property type="molecule type" value="Genomic_DNA"/>
</dbReference>
<dbReference type="OrthoDB" id="5782315at2759"/>
<reference evidence="2 3" key="1">
    <citation type="journal article" date="2015" name="Genome Biol.">
        <title>Comparative genomics of Steinernema reveals deeply conserved gene regulatory networks.</title>
        <authorList>
            <person name="Dillman A.R."/>
            <person name="Macchietto M."/>
            <person name="Porter C.F."/>
            <person name="Rogers A."/>
            <person name="Williams B."/>
            <person name="Antoshechkin I."/>
            <person name="Lee M.M."/>
            <person name="Goodwin Z."/>
            <person name="Lu X."/>
            <person name="Lewis E.E."/>
            <person name="Goodrich-Blair H."/>
            <person name="Stock S.P."/>
            <person name="Adams B.J."/>
            <person name="Sternberg P.W."/>
            <person name="Mortazavi A."/>
        </authorList>
    </citation>
    <scope>NUCLEOTIDE SEQUENCE [LARGE SCALE GENOMIC DNA]</scope>
    <source>
        <strain evidence="2 3">ALL</strain>
    </source>
</reference>
<comment type="caution">
    <text evidence="2">The sequence shown here is derived from an EMBL/GenBank/DDBJ whole genome shotgun (WGS) entry which is preliminary data.</text>
</comment>
<dbReference type="AlphaFoldDB" id="A0A4U5LWQ2"/>
<gene>
    <name evidence="2" type="ORF">L596_027839</name>
</gene>
<dbReference type="GO" id="GO:0005615">
    <property type="term" value="C:extracellular space"/>
    <property type="evidence" value="ECO:0007669"/>
    <property type="project" value="TreeGrafter"/>
</dbReference>
<evidence type="ECO:0000256" key="1">
    <source>
        <dbReference type="SAM" id="MobiDB-lite"/>
    </source>
</evidence>
<dbReference type="Pfam" id="PF02995">
    <property type="entry name" value="DUF229"/>
    <property type="match status" value="1"/>
</dbReference>
<dbReference type="InterPro" id="IPR017850">
    <property type="entry name" value="Alkaline_phosphatase_core_sf"/>
</dbReference>
<dbReference type="SUPFAM" id="SSF53649">
    <property type="entry name" value="Alkaline phosphatase-like"/>
    <property type="match status" value="1"/>
</dbReference>
<dbReference type="PANTHER" id="PTHR10974:SF75">
    <property type="entry name" value="SULFATASE DOMAIN-CONTAINING PROTEIN"/>
    <property type="match status" value="1"/>
</dbReference>
<keyword evidence="3" id="KW-1185">Reference proteome</keyword>